<reference evidence="1 2" key="1">
    <citation type="journal article" date="2022" name="Plant J.">
        <title>Chromosome-level genome of Camellia lanceoleosa provides a valuable resource for understanding genome evolution and self-incompatibility.</title>
        <authorList>
            <person name="Gong W."/>
            <person name="Xiao S."/>
            <person name="Wang L."/>
            <person name="Liao Z."/>
            <person name="Chang Y."/>
            <person name="Mo W."/>
            <person name="Hu G."/>
            <person name="Li W."/>
            <person name="Zhao G."/>
            <person name="Zhu H."/>
            <person name="Hu X."/>
            <person name="Ji K."/>
            <person name="Xiang X."/>
            <person name="Song Q."/>
            <person name="Yuan D."/>
            <person name="Jin S."/>
            <person name="Zhang L."/>
        </authorList>
    </citation>
    <scope>NUCLEOTIDE SEQUENCE [LARGE SCALE GENOMIC DNA]</scope>
    <source>
        <strain evidence="1">SQ_2022a</strain>
    </source>
</reference>
<dbReference type="EMBL" id="CM045759">
    <property type="protein sequence ID" value="KAI8020630.1"/>
    <property type="molecule type" value="Genomic_DNA"/>
</dbReference>
<sequence length="341" mass="36816">MTVETETSNHATSSEEQDHLDRSKKKVKASDANGGELLEIQDSVLEKPDEQMVEEVGVCNDSCAHGQSVTEIAKDKEPHGYGPWTIATTRRKYTQGKHKQKTHVHNSNRFASLEVDHEHGETSAAQDRKEAKGKYVDLDMGPQFVQGAISYVQTKGPIGPSNHINEGGAELVLDGVDGSNENARNGCVSPNSSQPIHPQLNSVVPNTPGNPKSLPDSTATSLHHSTIALNTATAPLSQVKTSPEKPADLPIRRKGRTNGGNGREHSHGRTQSGSMQDTDVLTTRERSVSPCWHRLVVRRGEAPDSTMVGDRFTQCEAHGASETSEENGGRPEICAQNFGAV</sequence>
<name>A0ACC0I5H9_9ERIC</name>
<comment type="caution">
    <text evidence="1">The sequence shown here is derived from an EMBL/GenBank/DDBJ whole genome shotgun (WGS) entry which is preliminary data.</text>
</comment>
<protein>
    <submittedName>
        <fullName evidence="1">Uncharacterized protein</fullName>
    </submittedName>
</protein>
<organism evidence="1 2">
    <name type="scientific">Camellia lanceoleosa</name>
    <dbReference type="NCBI Taxonomy" id="1840588"/>
    <lineage>
        <taxon>Eukaryota</taxon>
        <taxon>Viridiplantae</taxon>
        <taxon>Streptophyta</taxon>
        <taxon>Embryophyta</taxon>
        <taxon>Tracheophyta</taxon>
        <taxon>Spermatophyta</taxon>
        <taxon>Magnoliopsida</taxon>
        <taxon>eudicotyledons</taxon>
        <taxon>Gunneridae</taxon>
        <taxon>Pentapetalae</taxon>
        <taxon>asterids</taxon>
        <taxon>Ericales</taxon>
        <taxon>Theaceae</taxon>
        <taxon>Camellia</taxon>
    </lineage>
</organism>
<evidence type="ECO:0000313" key="2">
    <source>
        <dbReference type="Proteomes" id="UP001060215"/>
    </source>
</evidence>
<dbReference type="Proteomes" id="UP001060215">
    <property type="component" value="Chromosome 2"/>
</dbReference>
<gene>
    <name evidence="1" type="ORF">LOK49_LG04G02761</name>
</gene>
<proteinExistence type="predicted"/>
<evidence type="ECO:0000313" key="1">
    <source>
        <dbReference type="EMBL" id="KAI8020630.1"/>
    </source>
</evidence>
<accession>A0ACC0I5H9</accession>
<keyword evidence="2" id="KW-1185">Reference proteome</keyword>